<keyword evidence="1" id="KW-0812">Transmembrane</keyword>
<feature type="transmembrane region" description="Helical" evidence="1">
    <location>
        <begin position="49"/>
        <end position="75"/>
    </location>
</feature>
<feature type="transmembrane region" description="Helical" evidence="1">
    <location>
        <begin position="24"/>
        <end position="43"/>
    </location>
</feature>
<keyword evidence="3" id="KW-1185">Reference proteome</keyword>
<comment type="caution">
    <text evidence="2">The sequence shown here is derived from an EMBL/GenBank/DDBJ whole genome shotgun (WGS) entry which is preliminary data.</text>
</comment>
<dbReference type="Proteomes" id="UP001549037">
    <property type="component" value="Unassembled WGS sequence"/>
</dbReference>
<gene>
    <name evidence="2" type="ORF">ABID28_001818</name>
</gene>
<evidence type="ECO:0008006" key="4">
    <source>
        <dbReference type="Google" id="ProtNLM"/>
    </source>
</evidence>
<evidence type="ECO:0000256" key="1">
    <source>
        <dbReference type="SAM" id="Phobius"/>
    </source>
</evidence>
<reference evidence="2 3" key="1">
    <citation type="submission" date="2024-06" db="EMBL/GenBank/DDBJ databases">
        <title>Genomic Encyclopedia of Type Strains, Phase IV (KMG-IV): sequencing the most valuable type-strain genomes for metagenomic binning, comparative biology and taxonomic classification.</title>
        <authorList>
            <person name="Goeker M."/>
        </authorList>
    </citation>
    <scope>NUCLEOTIDE SEQUENCE [LARGE SCALE GENOMIC DNA]</scope>
    <source>
        <strain evidence="2 3">DSM 28302</strain>
    </source>
</reference>
<proteinExistence type="predicted"/>
<sequence length="96" mass="11236">MRQQELIQGYEQEIKYQQHMLDNLGRWLTLLFSLTSLGIVLAYSFHSNYIILSIFGWILAILSGLAMLVFGYGIYKGRLNLQKLVADFEQQRQQLH</sequence>
<name>A0ABV2JKA8_9STRE</name>
<keyword evidence="1" id="KW-0472">Membrane</keyword>
<evidence type="ECO:0000313" key="2">
    <source>
        <dbReference type="EMBL" id="MET3635156.1"/>
    </source>
</evidence>
<keyword evidence="1" id="KW-1133">Transmembrane helix</keyword>
<dbReference type="RefSeq" id="WP_354369859.1">
    <property type="nucleotide sequence ID" value="NZ_JBEPLN010000047.1"/>
</dbReference>
<evidence type="ECO:0000313" key="3">
    <source>
        <dbReference type="Proteomes" id="UP001549037"/>
    </source>
</evidence>
<protein>
    <recommendedName>
        <fullName evidence="4">PTS fructose transporter subunit IA</fullName>
    </recommendedName>
</protein>
<accession>A0ABV2JKA8</accession>
<organism evidence="2 3">
    <name type="scientific">Streptococcus porcorum</name>
    <dbReference type="NCBI Taxonomy" id="701526"/>
    <lineage>
        <taxon>Bacteria</taxon>
        <taxon>Bacillati</taxon>
        <taxon>Bacillota</taxon>
        <taxon>Bacilli</taxon>
        <taxon>Lactobacillales</taxon>
        <taxon>Streptococcaceae</taxon>
        <taxon>Streptococcus</taxon>
    </lineage>
</organism>
<dbReference type="EMBL" id="JBEPLN010000047">
    <property type="protein sequence ID" value="MET3635156.1"/>
    <property type="molecule type" value="Genomic_DNA"/>
</dbReference>